<evidence type="ECO:0000313" key="3">
    <source>
        <dbReference type="Proteomes" id="UP000001038"/>
    </source>
</evidence>
<feature type="compositionally biased region" description="Basic and acidic residues" evidence="1">
    <location>
        <begin position="255"/>
        <end position="286"/>
    </location>
</feature>
<name>A0A3B3ILZ1_ORYLA</name>
<gene>
    <name evidence="2" type="primary">aknad1</name>
</gene>
<reference evidence="2" key="2">
    <citation type="submission" date="2025-08" db="UniProtKB">
        <authorList>
            <consortium name="Ensembl"/>
        </authorList>
    </citation>
    <scope>IDENTIFICATION</scope>
    <source>
        <strain evidence="2">Hd-rR</strain>
    </source>
</reference>
<dbReference type="GeneID" id="101175196"/>
<dbReference type="CTD" id="254268"/>
<protein>
    <recommendedName>
        <fullName evidence="4">AKNA domain-containing protein</fullName>
    </recommendedName>
</protein>
<dbReference type="RefSeq" id="XP_023820665.1">
    <property type="nucleotide sequence ID" value="XM_023964897.1"/>
</dbReference>
<dbReference type="PANTHER" id="PTHR21510">
    <property type="entry name" value="AKNA DOMAIN-CONTAINING PROTEIN"/>
    <property type="match status" value="1"/>
</dbReference>
<feature type="region of interest" description="Disordered" evidence="1">
    <location>
        <begin position="748"/>
        <end position="771"/>
    </location>
</feature>
<feature type="region of interest" description="Disordered" evidence="1">
    <location>
        <begin position="357"/>
        <end position="376"/>
    </location>
</feature>
<feature type="compositionally biased region" description="Low complexity" evidence="1">
    <location>
        <begin position="72"/>
        <end position="89"/>
    </location>
</feature>
<keyword evidence="3" id="KW-1185">Reference proteome</keyword>
<reference evidence="2" key="3">
    <citation type="submission" date="2025-09" db="UniProtKB">
        <authorList>
            <consortium name="Ensembl"/>
        </authorList>
    </citation>
    <scope>IDENTIFICATION</scope>
    <source>
        <strain evidence="2">Hd-rR</strain>
    </source>
</reference>
<reference evidence="2 3" key="1">
    <citation type="journal article" date="2007" name="Nature">
        <title>The medaka draft genome and insights into vertebrate genome evolution.</title>
        <authorList>
            <person name="Kasahara M."/>
            <person name="Naruse K."/>
            <person name="Sasaki S."/>
            <person name="Nakatani Y."/>
            <person name="Qu W."/>
            <person name="Ahsan B."/>
            <person name="Yamada T."/>
            <person name="Nagayasu Y."/>
            <person name="Doi K."/>
            <person name="Kasai Y."/>
            <person name="Jindo T."/>
            <person name="Kobayashi D."/>
            <person name="Shimada A."/>
            <person name="Toyoda A."/>
            <person name="Kuroki Y."/>
            <person name="Fujiyama A."/>
            <person name="Sasaki T."/>
            <person name="Shimizu A."/>
            <person name="Asakawa S."/>
            <person name="Shimizu N."/>
            <person name="Hashimoto S."/>
            <person name="Yang J."/>
            <person name="Lee Y."/>
            <person name="Matsushima K."/>
            <person name="Sugano S."/>
            <person name="Sakaizumi M."/>
            <person name="Narita T."/>
            <person name="Ohishi K."/>
            <person name="Haga S."/>
            <person name="Ohta F."/>
            <person name="Nomoto H."/>
            <person name="Nogata K."/>
            <person name="Morishita T."/>
            <person name="Endo T."/>
            <person name="Shin-I T."/>
            <person name="Takeda H."/>
            <person name="Morishita S."/>
            <person name="Kohara Y."/>
        </authorList>
    </citation>
    <scope>NUCLEOTIDE SEQUENCE [LARGE SCALE GENOMIC DNA]</scope>
    <source>
        <strain evidence="2 3">Hd-rR</strain>
    </source>
</reference>
<feature type="region of interest" description="Disordered" evidence="1">
    <location>
        <begin position="55"/>
        <end position="195"/>
    </location>
</feature>
<dbReference type="PANTHER" id="PTHR21510:SF16">
    <property type="entry name" value="PROTEIN AKNAD1"/>
    <property type="match status" value="1"/>
</dbReference>
<feature type="region of interest" description="Disordered" evidence="1">
    <location>
        <begin position="1"/>
        <end position="20"/>
    </location>
</feature>
<evidence type="ECO:0008006" key="4">
    <source>
        <dbReference type="Google" id="ProtNLM"/>
    </source>
</evidence>
<sequence>MDRDSEESEEDVQEEGEASVLWERCFEQSIFVDLSEDESIHLSDLDNSLALHVSRAESAPSENSIHLSGSAELSALDDSPSESSRSNSNCENVTEGKTGSSKLPMSPQRPNTLQNELPQKPGCGESGGNTSDEDQEDLPYDGDIGSPYFNQTTSSEENSDGGNTVHGSPDPPAPLESFHKDANTDEEKSSAASEATWVAKPCSGLTNINHLLLQHFSQEDLLGSGRLIEAETLPEVSLLESVDDTVVSISASAENLRKQTESFEERSDSKSNNESSEVKTEMEIDHPTSNASASSNQSIQNANADLLELDDKKEDVRIQTVPLMRTRSLGEIKYGQGKVHYRLPDFSKVASKVKIPKAPSGPVKPVPPCSDSVHRAQSSPDILDVISRVLEDFVHPSEKPYVFNANDRQTPSVPLHHLQDHYDKLLTEYTTGENQKDTIRHGTKNQMLSENERNRLYVKDKKEEVECVENGLFHGSTPHLPTTENLCEQTGEKTENIKEGDSLLSNQHEDVQSDGERMTAELRDIISQFMHKTDEFKFSVTNMTVSTDEQQMILRSMMEAQDHLERKYMSKKEEHRALEMQNYMGLSRNTGTFDPNRQLEGDIFRIGMHLEDIKEMIDKNVYEQISLPHSSSTSTPITAQMKTVPFCTPSSPPHLHQEVKECFLKVSCETDSQEEEEEHQEMKNKREVHLNGEWIQSSEIIDDHVGLNICSSRDLLEEPDIQRDTEKLRASVFQEVIDDSNILGCLSAHSPESRGRRSAANSSDLSPVRDQRDSLSLAVEVSFSSVALGDSDNHGLSGPSPPISCVSQMQRIISPETDSGFGSSYLTQSASGELNLLTGSEVTSGSDSEGSGYNPPTAIHYQTSGRRATPHQCVQTQHCGAEELWGESTTKESSLKLQGHFQLPHHKSEPTPRTTMDPGDRGSPLPSCSCNSEAILALQSEVSRLKKDLEEGLVQLPHLAKKMDYLTSKYGQEHQEHRSKIKSHQAAGSSRTSRRTLSELSSSLLRTEDWISSDMDPRKSTSSVRPNSSDLLLQMHDSPGGSKRAERHVCSTSEFHLSKHSRRGRAENSTFQREDELLFQDNDQQRPKATRRFGSKERWSFRSASTLKKPLLQVHYGSTSSLPASYKVWEPQLQSVPLHRKRSTQSDTALLPSNMFFQQTLSPVSLSSRGTSKTSRCKGKKEVDMNRTLDQAIEVARSMKRTADRMARQLSADLVKAQQNRKLHNMQPLGGRTHLEF</sequence>
<feature type="compositionally biased region" description="Basic and acidic residues" evidence="1">
    <location>
        <begin position="177"/>
        <end position="189"/>
    </location>
</feature>
<dbReference type="Bgee" id="ENSORLG00000025708">
    <property type="expression patterns" value="Expressed in testis and 2 other cell types or tissues"/>
</dbReference>
<dbReference type="InParanoid" id="A0A3B3ILZ1"/>
<feature type="compositionally biased region" description="Polar residues" evidence="1">
    <location>
        <begin position="1020"/>
        <end position="1031"/>
    </location>
</feature>
<evidence type="ECO:0000313" key="2">
    <source>
        <dbReference type="Ensembl" id="ENSORLP00000044677.1"/>
    </source>
</evidence>
<organism evidence="2 3">
    <name type="scientific">Oryzias latipes</name>
    <name type="common">Japanese rice fish</name>
    <name type="synonym">Japanese killifish</name>
    <dbReference type="NCBI Taxonomy" id="8090"/>
    <lineage>
        <taxon>Eukaryota</taxon>
        <taxon>Metazoa</taxon>
        <taxon>Chordata</taxon>
        <taxon>Craniata</taxon>
        <taxon>Vertebrata</taxon>
        <taxon>Euteleostomi</taxon>
        <taxon>Actinopterygii</taxon>
        <taxon>Neopterygii</taxon>
        <taxon>Teleostei</taxon>
        <taxon>Neoteleostei</taxon>
        <taxon>Acanthomorphata</taxon>
        <taxon>Ovalentaria</taxon>
        <taxon>Atherinomorphae</taxon>
        <taxon>Beloniformes</taxon>
        <taxon>Adrianichthyidae</taxon>
        <taxon>Oryziinae</taxon>
        <taxon>Oryzias</taxon>
    </lineage>
</organism>
<accession>A0A3B3ILZ1</accession>
<dbReference type="AlphaFoldDB" id="A0A3B3ILZ1"/>
<feature type="compositionally biased region" description="Polar residues" evidence="1">
    <location>
        <begin position="90"/>
        <end position="117"/>
    </location>
</feature>
<evidence type="ECO:0000256" key="1">
    <source>
        <dbReference type="SAM" id="MobiDB-lite"/>
    </source>
</evidence>
<feature type="region of interest" description="Disordered" evidence="1">
    <location>
        <begin position="901"/>
        <end position="927"/>
    </location>
</feature>
<dbReference type="Proteomes" id="UP000001038">
    <property type="component" value="Chromosome 17"/>
</dbReference>
<feature type="region of interest" description="Disordered" evidence="1">
    <location>
        <begin position="255"/>
        <end position="297"/>
    </location>
</feature>
<feature type="region of interest" description="Disordered" evidence="1">
    <location>
        <begin position="1013"/>
        <end position="1045"/>
    </location>
</feature>
<feature type="compositionally biased region" description="Acidic residues" evidence="1">
    <location>
        <begin position="1"/>
        <end position="17"/>
    </location>
</feature>
<feature type="compositionally biased region" description="Acidic residues" evidence="1">
    <location>
        <begin position="131"/>
        <end position="140"/>
    </location>
</feature>
<feature type="region of interest" description="Disordered" evidence="1">
    <location>
        <begin position="971"/>
        <end position="999"/>
    </location>
</feature>
<feature type="region of interest" description="Disordered" evidence="1">
    <location>
        <begin position="1059"/>
        <end position="1095"/>
    </location>
</feature>
<feature type="compositionally biased region" description="Polar residues" evidence="1">
    <location>
        <begin position="148"/>
        <end position="166"/>
    </location>
</feature>
<dbReference type="GeneTree" id="ENSGT00940000154254"/>
<dbReference type="Ensembl" id="ENSORLT00000041472.1">
    <property type="protein sequence ID" value="ENSORLP00000044677.1"/>
    <property type="gene ID" value="ENSORLG00000025708.1"/>
</dbReference>
<proteinExistence type="predicted"/>
<dbReference type="InterPro" id="IPR052655">
    <property type="entry name" value="AKNA_Centrosome-Trans_reg"/>
</dbReference>
<dbReference type="STRING" id="8090.ENSORLP00000044677"/>